<dbReference type="PANTHER" id="PTHR45138">
    <property type="entry name" value="REGULATORY COMPONENTS OF SENSORY TRANSDUCTION SYSTEM"/>
    <property type="match status" value="1"/>
</dbReference>
<gene>
    <name evidence="9" type="ORF">A9B99_10800</name>
</gene>
<evidence type="ECO:0000313" key="9">
    <source>
        <dbReference type="EMBL" id="OAT76262.1"/>
    </source>
</evidence>
<keyword evidence="4" id="KW-0547">Nucleotide-binding</keyword>
<comment type="pathway">
    <text evidence="2">Purine metabolism; 3',5'-cyclic di-GMP biosynthesis.</text>
</comment>
<evidence type="ECO:0000256" key="5">
    <source>
        <dbReference type="ARBA" id="ARBA00034247"/>
    </source>
</evidence>
<keyword evidence="6" id="KW-1133">Transmembrane helix</keyword>
<proteinExistence type="predicted"/>
<dbReference type="EMBL" id="LYRP01000033">
    <property type="protein sequence ID" value="OAT76262.1"/>
    <property type="molecule type" value="Genomic_DNA"/>
</dbReference>
<keyword evidence="6" id="KW-0812">Transmembrane</keyword>
<sequence>MRIATITNWAYGITVAFTLISGGALILASRADTAEREAVAQRASLDDLSEQLDKDIYGESDLARDYVIDHDPQDLQAWQQLQVVENKMEIRLEHYRVRGIPDSALDILRKALAQSDALTALQRQAMAEKDGGNDHQAVNLLFNREYQQQLEQIDSAVTSFYNQVNAQAQNIVVQTGKTARQLRTLSEVIVVMTSGLFLLVLGVILRRRLLQPVVKLSDVVSRLAAQDYAAEPPDYRQIDEIGDMAQALRIFRENGLVRQQLEQEREADLARRRLLATMAQRLQACEHRKDIWRVAGVFVPEIAPGIGGQLFVQKNASGEMHCVAAWQGMTRDSAPFLPQACWAIRRSHRHSATLLGPDMRCLHLSESGEDSRHHVCVPLMAYGENIGVMVLRQNDPEAEFPLLYLDLVAETLAQALTSQKLREALQEKALFDSLTGLRNRYYLEDALKNCLDQASQNSQPVSCLMVDIDNFKQLNDKFGHEAGDDVIRQVAATLKRVVGERGHLWRYGGEEFLILLPELNSTAAKSVACQVLEHVAAINQLPDYQRFGAVTVSVGVSTWPEDARQEQLISRADEALYHAKHLGRAQVVVASELPPPPDGLEVTG</sequence>
<dbReference type="SMART" id="SM00267">
    <property type="entry name" value="GGDEF"/>
    <property type="match status" value="1"/>
</dbReference>
<dbReference type="InterPro" id="IPR050469">
    <property type="entry name" value="Diguanylate_Cyclase"/>
</dbReference>
<organism evidence="9 10">
    <name type="scientific">Mangrovibacter phragmitis</name>
    <dbReference type="NCBI Taxonomy" id="1691903"/>
    <lineage>
        <taxon>Bacteria</taxon>
        <taxon>Pseudomonadati</taxon>
        <taxon>Pseudomonadota</taxon>
        <taxon>Gammaproteobacteria</taxon>
        <taxon>Enterobacterales</taxon>
        <taxon>Enterobacteriaceae</taxon>
        <taxon>Mangrovibacter</taxon>
    </lineage>
</organism>
<dbReference type="AlphaFoldDB" id="A0A1B7L1I1"/>
<dbReference type="SUPFAM" id="SSF55073">
    <property type="entry name" value="Nucleotide cyclase"/>
    <property type="match status" value="1"/>
</dbReference>
<dbReference type="SUPFAM" id="SSF158472">
    <property type="entry name" value="HAMP domain-like"/>
    <property type="match status" value="1"/>
</dbReference>
<evidence type="ECO:0000259" key="7">
    <source>
        <dbReference type="PROSITE" id="PS50885"/>
    </source>
</evidence>
<feature type="transmembrane region" description="Helical" evidence="6">
    <location>
        <begin position="6"/>
        <end position="28"/>
    </location>
</feature>
<dbReference type="InterPro" id="IPR029016">
    <property type="entry name" value="GAF-like_dom_sf"/>
</dbReference>
<evidence type="ECO:0000256" key="3">
    <source>
        <dbReference type="ARBA" id="ARBA00012528"/>
    </source>
</evidence>
<dbReference type="Proteomes" id="UP000078225">
    <property type="component" value="Unassembled WGS sequence"/>
</dbReference>
<dbReference type="PANTHER" id="PTHR45138:SF9">
    <property type="entry name" value="DIGUANYLATE CYCLASE DGCM-RELATED"/>
    <property type="match status" value="1"/>
</dbReference>
<dbReference type="GO" id="GO:0005886">
    <property type="term" value="C:plasma membrane"/>
    <property type="evidence" value="ECO:0007669"/>
    <property type="project" value="TreeGrafter"/>
</dbReference>
<evidence type="ECO:0000256" key="1">
    <source>
        <dbReference type="ARBA" id="ARBA00001946"/>
    </source>
</evidence>
<feature type="domain" description="GGDEF" evidence="8">
    <location>
        <begin position="459"/>
        <end position="592"/>
    </location>
</feature>
<dbReference type="InterPro" id="IPR029787">
    <property type="entry name" value="Nucleotide_cyclase"/>
</dbReference>
<evidence type="ECO:0000256" key="6">
    <source>
        <dbReference type="SAM" id="Phobius"/>
    </source>
</evidence>
<dbReference type="CDD" id="cd06225">
    <property type="entry name" value="HAMP"/>
    <property type="match status" value="1"/>
</dbReference>
<dbReference type="SMART" id="SM00304">
    <property type="entry name" value="HAMP"/>
    <property type="match status" value="1"/>
</dbReference>
<dbReference type="FunFam" id="3.30.70.270:FF:000001">
    <property type="entry name" value="Diguanylate cyclase domain protein"/>
    <property type="match status" value="1"/>
</dbReference>
<dbReference type="GO" id="GO:0005525">
    <property type="term" value="F:GTP binding"/>
    <property type="evidence" value="ECO:0007669"/>
    <property type="project" value="UniProtKB-KW"/>
</dbReference>
<dbReference type="EC" id="2.7.7.65" evidence="3"/>
<dbReference type="SUPFAM" id="SSF55781">
    <property type="entry name" value="GAF domain-like"/>
    <property type="match status" value="1"/>
</dbReference>
<comment type="caution">
    <text evidence="9">The sequence shown here is derived from an EMBL/GenBank/DDBJ whole genome shotgun (WGS) entry which is preliminary data.</text>
</comment>
<feature type="transmembrane region" description="Helical" evidence="6">
    <location>
        <begin position="185"/>
        <end position="205"/>
    </location>
</feature>
<reference evidence="10" key="1">
    <citation type="submission" date="2016-05" db="EMBL/GenBank/DDBJ databases">
        <authorList>
            <person name="Behera P."/>
            <person name="Vaishampayan P."/>
            <person name="Singh N."/>
            <person name="Raina V."/>
            <person name="Suar M."/>
            <person name="Pattnaik A."/>
            <person name="Rastogi G."/>
        </authorList>
    </citation>
    <scope>NUCLEOTIDE SEQUENCE [LARGE SCALE GENOMIC DNA]</scope>
    <source>
        <strain evidence="10">MP23</strain>
    </source>
</reference>
<keyword evidence="4" id="KW-0342">GTP-binding</keyword>
<dbReference type="GO" id="GO:1902201">
    <property type="term" value="P:negative regulation of bacterial-type flagellum-dependent cell motility"/>
    <property type="evidence" value="ECO:0007669"/>
    <property type="project" value="TreeGrafter"/>
</dbReference>
<comment type="catalytic activity">
    <reaction evidence="5">
        <text>2 GTP = 3',3'-c-di-GMP + 2 diphosphate</text>
        <dbReference type="Rhea" id="RHEA:24898"/>
        <dbReference type="ChEBI" id="CHEBI:33019"/>
        <dbReference type="ChEBI" id="CHEBI:37565"/>
        <dbReference type="ChEBI" id="CHEBI:58805"/>
        <dbReference type="EC" id="2.7.7.65"/>
    </reaction>
</comment>
<dbReference type="Gene3D" id="3.30.70.270">
    <property type="match status" value="1"/>
</dbReference>
<dbReference type="PROSITE" id="PS50885">
    <property type="entry name" value="HAMP"/>
    <property type="match status" value="1"/>
</dbReference>
<protein>
    <recommendedName>
        <fullName evidence="3">diguanylate cyclase</fullName>
        <ecNumber evidence="3">2.7.7.65</ecNumber>
    </recommendedName>
</protein>
<dbReference type="CDD" id="cd01949">
    <property type="entry name" value="GGDEF"/>
    <property type="match status" value="1"/>
</dbReference>
<feature type="domain" description="HAMP" evidence="7">
    <location>
        <begin position="207"/>
        <end position="260"/>
    </location>
</feature>
<dbReference type="InterPro" id="IPR003660">
    <property type="entry name" value="HAMP_dom"/>
</dbReference>
<dbReference type="GO" id="GO:0043709">
    <property type="term" value="P:cell adhesion involved in single-species biofilm formation"/>
    <property type="evidence" value="ECO:0007669"/>
    <property type="project" value="TreeGrafter"/>
</dbReference>
<dbReference type="InterPro" id="IPR043128">
    <property type="entry name" value="Rev_trsase/Diguanyl_cyclase"/>
</dbReference>
<dbReference type="GO" id="GO:0007165">
    <property type="term" value="P:signal transduction"/>
    <property type="evidence" value="ECO:0007669"/>
    <property type="project" value="InterPro"/>
</dbReference>
<dbReference type="Gene3D" id="3.30.450.40">
    <property type="match status" value="1"/>
</dbReference>
<name>A0A1B7L1I1_9ENTR</name>
<dbReference type="Gene3D" id="6.10.340.10">
    <property type="match status" value="1"/>
</dbReference>
<dbReference type="Pfam" id="PF00672">
    <property type="entry name" value="HAMP"/>
    <property type="match status" value="1"/>
</dbReference>
<dbReference type="NCBIfam" id="TIGR00254">
    <property type="entry name" value="GGDEF"/>
    <property type="match status" value="1"/>
</dbReference>
<comment type="cofactor">
    <cofactor evidence="1">
        <name>Mg(2+)</name>
        <dbReference type="ChEBI" id="CHEBI:18420"/>
    </cofactor>
</comment>
<dbReference type="PROSITE" id="PS50887">
    <property type="entry name" value="GGDEF"/>
    <property type="match status" value="1"/>
</dbReference>
<keyword evidence="6" id="KW-0472">Membrane</keyword>
<dbReference type="STRING" id="1691903.A9B99_10800"/>
<accession>A0A1B7L1I1</accession>
<evidence type="ECO:0000256" key="2">
    <source>
        <dbReference type="ARBA" id="ARBA00004665"/>
    </source>
</evidence>
<evidence type="ECO:0000259" key="8">
    <source>
        <dbReference type="PROSITE" id="PS50887"/>
    </source>
</evidence>
<dbReference type="GO" id="GO:0052621">
    <property type="term" value="F:diguanylate cyclase activity"/>
    <property type="evidence" value="ECO:0007669"/>
    <property type="project" value="UniProtKB-EC"/>
</dbReference>
<evidence type="ECO:0000313" key="10">
    <source>
        <dbReference type="Proteomes" id="UP000078225"/>
    </source>
</evidence>
<evidence type="ECO:0000256" key="4">
    <source>
        <dbReference type="ARBA" id="ARBA00023134"/>
    </source>
</evidence>
<dbReference type="InterPro" id="IPR000160">
    <property type="entry name" value="GGDEF_dom"/>
</dbReference>
<dbReference type="Pfam" id="PF00990">
    <property type="entry name" value="GGDEF"/>
    <property type="match status" value="1"/>
</dbReference>
<keyword evidence="10" id="KW-1185">Reference proteome</keyword>